<dbReference type="FunFam" id="2.60.40.420:FF:000067">
    <property type="entry name" value="Cupredoxin superfamily protein"/>
    <property type="match status" value="1"/>
</dbReference>
<dbReference type="InterPro" id="IPR008972">
    <property type="entry name" value="Cupredoxin"/>
</dbReference>
<organism evidence="14 15">
    <name type="scientific">Cinnamomum micranthum f. kanehirae</name>
    <dbReference type="NCBI Taxonomy" id="337451"/>
    <lineage>
        <taxon>Eukaryota</taxon>
        <taxon>Viridiplantae</taxon>
        <taxon>Streptophyta</taxon>
        <taxon>Embryophyta</taxon>
        <taxon>Tracheophyta</taxon>
        <taxon>Spermatophyta</taxon>
        <taxon>Magnoliopsida</taxon>
        <taxon>Magnoliidae</taxon>
        <taxon>Laurales</taxon>
        <taxon>Lauraceae</taxon>
        <taxon>Cinnamomum</taxon>
    </lineage>
</organism>
<feature type="domain" description="Phytocyanin" evidence="13">
    <location>
        <begin position="24"/>
        <end position="125"/>
    </location>
</feature>
<comment type="subcellular location">
    <subcellularLocation>
        <location evidence="1">Membrane</location>
        <topology evidence="1">Single-pass type I membrane protein</topology>
    </subcellularLocation>
</comment>
<evidence type="ECO:0000313" key="14">
    <source>
        <dbReference type="EMBL" id="RWR85423.1"/>
    </source>
</evidence>
<dbReference type="CDD" id="cd04216">
    <property type="entry name" value="Phytocyanin"/>
    <property type="match status" value="1"/>
</dbReference>
<dbReference type="Proteomes" id="UP000283530">
    <property type="component" value="Unassembled WGS sequence"/>
</dbReference>
<evidence type="ECO:0000259" key="13">
    <source>
        <dbReference type="PROSITE" id="PS51485"/>
    </source>
</evidence>
<protein>
    <submittedName>
        <fullName evidence="14">Stellacyanin-like protein</fullName>
    </submittedName>
</protein>
<keyword evidence="2" id="KW-0813">Transport</keyword>
<dbReference type="PANTHER" id="PTHR33021">
    <property type="entry name" value="BLUE COPPER PROTEIN"/>
    <property type="match status" value="1"/>
</dbReference>
<keyword evidence="3" id="KW-0812">Transmembrane</keyword>
<dbReference type="STRING" id="337451.A0A3S3N4V4"/>
<reference evidence="14 15" key="1">
    <citation type="journal article" date="2019" name="Nat. Plants">
        <title>Stout camphor tree genome fills gaps in understanding of flowering plant genome evolution.</title>
        <authorList>
            <person name="Chaw S.M."/>
            <person name="Liu Y.C."/>
            <person name="Wu Y.W."/>
            <person name="Wang H.Y."/>
            <person name="Lin C.I."/>
            <person name="Wu C.S."/>
            <person name="Ke H.M."/>
            <person name="Chang L.Y."/>
            <person name="Hsu C.Y."/>
            <person name="Yang H.T."/>
            <person name="Sudianto E."/>
            <person name="Hsu M.H."/>
            <person name="Wu K.P."/>
            <person name="Wang L.N."/>
            <person name="Leebens-Mack J.H."/>
            <person name="Tsai I.J."/>
        </authorList>
    </citation>
    <scope>NUCLEOTIDE SEQUENCE [LARGE SCALE GENOMIC DNA]</scope>
    <source>
        <strain evidence="15">cv. Chaw 1501</strain>
        <tissue evidence="14">Young leaves</tissue>
    </source>
</reference>
<evidence type="ECO:0000256" key="6">
    <source>
        <dbReference type="ARBA" id="ARBA00022982"/>
    </source>
</evidence>
<sequence>MAPGQMYGVLAIILTVLPSLALATDFVVGDKAGWAINFNSTAWTADKVFRVGDTLVFNYNKDDHNVFKVDNATAFQKCEVPPPSNALTSGSDRILLKTSGKKWYICGKPTHCSEKGMKLVINVQEALEVPSPSPVPGAPSPNSANGILASGYQAFAAAIAAIALLVTV</sequence>
<evidence type="ECO:0000256" key="2">
    <source>
        <dbReference type="ARBA" id="ARBA00022448"/>
    </source>
</evidence>
<dbReference type="GO" id="GO:0005886">
    <property type="term" value="C:plasma membrane"/>
    <property type="evidence" value="ECO:0007669"/>
    <property type="project" value="TreeGrafter"/>
</dbReference>
<evidence type="ECO:0000256" key="10">
    <source>
        <dbReference type="ARBA" id="ARBA00023157"/>
    </source>
</evidence>
<keyword evidence="4" id="KW-0479">Metal-binding</keyword>
<dbReference type="InterPro" id="IPR039391">
    <property type="entry name" value="Phytocyanin-like"/>
</dbReference>
<keyword evidence="6" id="KW-0249">Electron transport</keyword>
<keyword evidence="10" id="KW-1015">Disulfide bond</keyword>
<evidence type="ECO:0000256" key="5">
    <source>
        <dbReference type="ARBA" id="ARBA00022729"/>
    </source>
</evidence>
<keyword evidence="15" id="KW-1185">Reference proteome</keyword>
<accession>A0A3S3N4V4</accession>
<dbReference type="GO" id="GO:0009055">
    <property type="term" value="F:electron transfer activity"/>
    <property type="evidence" value="ECO:0007669"/>
    <property type="project" value="InterPro"/>
</dbReference>
<evidence type="ECO:0000256" key="4">
    <source>
        <dbReference type="ARBA" id="ARBA00022723"/>
    </source>
</evidence>
<keyword evidence="5 12" id="KW-0732">Signal</keyword>
<evidence type="ECO:0000256" key="11">
    <source>
        <dbReference type="ARBA" id="ARBA00023180"/>
    </source>
</evidence>
<dbReference type="GO" id="GO:0009610">
    <property type="term" value="P:response to symbiotic fungus"/>
    <property type="evidence" value="ECO:0007669"/>
    <property type="project" value="UniProtKB-ARBA"/>
</dbReference>
<dbReference type="PROSITE" id="PS51485">
    <property type="entry name" value="PHYTOCYANIN"/>
    <property type="match status" value="1"/>
</dbReference>
<evidence type="ECO:0000256" key="7">
    <source>
        <dbReference type="ARBA" id="ARBA00022989"/>
    </source>
</evidence>
<keyword evidence="11" id="KW-0325">Glycoprotein</keyword>
<dbReference type="PANTHER" id="PTHR33021:SF533">
    <property type="entry name" value="PHYTOCYANIN DOMAIN-CONTAINING PROTEIN"/>
    <property type="match status" value="1"/>
</dbReference>
<dbReference type="Pfam" id="PF02298">
    <property type="entry name" value="Cu_bind_like"/>
    <property type="match status" value="1"/>
</dbReference>
<evidence type="ECO:0000313" key="15">
    <source>
        <dbReference type="Proteomes" id="UP000283530"/>
    </source>
</evidence>
<keyword evidence="7" id="KW-1133">Transmembrane helix</keyword>
<evidence type="ECO:0000256" key="12">
    <source>
        <dbReference type="SAM" id="SignalP"/>
    </source>
</evidence>
<dbReference type="OrthoDB" id="687943at2759"/>
<dbReference type="EMBL" id="QPKB01000005">
    <property type="protein sequence ID" value="RWR85423.1"/>
    <property type="molecule type" value="Genomic_DNA"/>
</dbReference>
<dbReference type="InterPro" id="IPR003245">
    <property type="entry name" value="Phytocyanin_dom"/>
</dbReference>
<evidence type="ECO:0000256" key="8">
    <source>
        <dbReference type="ARBA" id="ARBA00023008"/>
    </source>
</evidence>
<keyword evidence="9" id="KW-0472">Membrane</keyword>
<gene>
    <name evidence="14" type="ORF">CKAN_01428700</name>
</gene>
<comment type="caution">
    <text evidence="14">The sequence shown here is derived from an EMBL/GenBank/DDBJ whole genome shotgun (WGS) entry which is preliminary data.</text>
</comment>
<evidence type="ECO:0000256" key="1">
    <source>
        <dbReference type="ARBA" id="ARBA00004479"/>
    </source>
</evidence>
<feature type="chain" id="PRO_5018701015" evidence="12">
    <location>
        <begin position="24"/>
        <end position="168"/>
    </location>
</feature>
<evidence type="ECO:0000256" key="3">
    <source>
        <dbReference type="ARBA" id="ARBA00022692"/>
    </source>
</evidence>
<dbReference type="AlphaFoldDB" id="A0A3S3N4V4"/>
<keyword evidence="8" id="KW-0186">Copper</keyword>
<dbReference type="Gene3D" id="2.60.40.420">
    <property type="entry name" value="Cupredoxins - blue copper proteins"/>
    <property type="match status" value="1"/>
</dbReference>
<name>A0A3S3N4V4_9MAGN</name>
<dbReference type="SUPFAM" id="SSF49503">
    <property type="entry name" value="Cupredoxins"/>
    <property type="match status" value="1"/>
</dbReference>
<dbReference type="GO" id="GO:0046872">
    <property type="term" value="F:metal ion binding"/>
    <property type="evidence" value="ECO:0007669"/>
    <property type="project" value="UniProtKB-KW"/>
</dbReference>
<proteinExistence type="predicted"/>
<feature type="signal peptide" evidence="12">
    <location>
        <begin position="1"/>
        <end position="23"/>
    </location>
</feature>
<evidence type="ECO:0000256" key="9">
    <source>
        <dbReference type="ARBA" id="ARBA00023136"/>
    </source>
</evidence>